<protein>
    <submittedName>
        <fullName evidence="1">Uncharacterized protein</fullName>
    </submittedName>
</protein>
<name>A0A9P0KS50_ACAOB</name>
<sequence length="53" mass="6412">MQMNVLVRLVSILTTYRIIEDTRKNTLMIRIKTIFLRQFTKNENKILNTEISR</sequence>
<dbReference type="OrthoDB" id="2143914at2759"/>
<dbReference type="AlphaFoldDB" id="A0A9P0KS50"/>
<reference evidence="1" key="1">
    <citation type="submission" date="2022-03" db="EMBL/GenBank/DDBJ databases">
        <authorList>
            <person name="Sayadi A."/>
        </authorList>
    </citation>
    <scope>NUCLEOTIDE SEQUENCE</scope>
</reference>
<organism evidence="1 2">
    <name type="scientific">Acanthoscelides obtectus</name>
    <name type="common">Bean weevil</name>
    <name type="synonym">Bruchus obtectus</name>
    <dbReference type="NCBI Taxonomy" id="200917"/>
    <lineage>
        <taxon>Eukaryota</taxon>
        <taxon>Metazoa</taxon>
        <taxon>Ecdysozoa</taxon>
        <taxon>Arthropoda</taxon>
        <taxon>Hexapoda</taxon>
        <taxon>Insecta</taxon>
        <taxon>Pterygota</taxon>
        <taxon>Neoptera</taxon>
        <taxon>Endopterygota</taxon>
        <taxon>Coleoptera</taxon>
        <taxon>Polyphaga</taxon>
        <taxon>Cucujiformia</taxon>
        <taxon>Chrysomeloidea</taxon>
        <taxon>Chrysomelidae</taxon>
        <taxon>Bruchinae</taxon>
        <taxon>Bruchini</taxon>
        <taxon>Acanthoscelides</taxon>
    </lineage>
</organism>
<dbReference type="Proteomes" id="UP001152888">
    <property type="component" value="Unassembled WGS sequence"/>
</dbReference>
<dbReference type="EMBL" id="CAKOFQ010006914">
    <property type="protein sequence ID" value="CAH1981863.1"/>
    <property type="molecule type" value="Genomic_DNA"/>
</dbReference>
<comment type="caution">
    <text evidence="1">The sequence shown here is derived from an EMBL/GenBank/DDBJ whole genome shotgun (WGS) entry which is preliminary data.</text>
</comment>
<evidence type="ECO:0000313" key="2">
    <source>
        <dbReference type="Proteomes" id="UP001152888"/>
    </source>
</evidence>
<gene>
    <name evidence="1" type="ORF">ACAOBT_LOCUS14713</name>
</gene>
<proteinExistence type="predicted"/>
<keyword evidence="2" id="KW-1185">Reference proteome</keyword>
<evidence type="ECO:0000313" key="1">
    <source>
        <dbReference type="EMBL" id="CAH1981863.1"/>
    </source>
</evidence>
<accession>A0A9P0KS50</accession>